<reference evidence="4" key="1">
    <citation type="journal article" date="2019" name="Int. J. Syst. Evol. Microbiol.">
        <title>The Global Catalogue of Microorganisms (GCM) 10K type strain sequencing project: providing services to taxonomists for standard genome sequencing and annotation.</title>
        <authorList>
            <consortium name="The Broad Institute Genomics Platform"/>
            <consortium name="The Broad Institute Genome Sequencing Center for Infectious Disease"/>
            <person name="Wu L."/>
            <person name="Ma J."/>
        </authorList>
    </citation>
    <scope>NUCLEOTIDE SEQUENCE [LARGE SCALE GENOMIC DNA]</scope>
    <source>
        <strain evidence="4">JCM 3175</strain>
    </source>
</reference>
<protein>
    <recommendedName>
        <fullName evidence="2">HTH cro/C1-type domain-containing protein</fullName>
    </recommendedName>
</protein>
<organism evidence="3 4">
    <name type="scientific">Micromonospora coerulea</name>
    <dbReference type="NCBI Taxonomy" id="47856"/>
    <lineage>
        <taxon>Bacteria</taxon>
        <taxon>Bacillati</taxon>
        <taxon>Actinomycetota</taxon>
        <taxon>Actinomycetes</taxon>
        <taxon>Micromonosporales</taxon>
        <taxon>Micromonosporaceae</taxon>
        <taxon>Micromonospora</taxon>
    </lineage>
</organism>
<dbReference type="EMBL" id="BAABGU010000005">
    <property type="protein sequence ID" value="GAA4565645.1"/>
    <property type="molecule type" value="Genomic_DNA"/>
</dbReference>
<gene>
    <name evidence="3" type="ORF">GCM10023176_14230</name>
</gene>
<dbReference type="PROSITE" id="PS50943">
    <property type="entry name" value="HTH_CROC1"/>
    <property type="match status" value="1"/>
</dbReference>
<dbReference type="SMART" id="SM00530">
    <property type="entry name" value="HTH_XRE"/>
    <property type="match status" value="1"/>
</dbReference>
<name>A0ABP8SAU0_9ACTN</name>
<dbReference type="InterPro" id="IPR010359">
    <property type="entry name" value="IrrE_HExxH"/>
</dbReference>
<feature type="domain" description="HTH cro/C1-type" evidence="2">
    <location>
        <begin position="20"/>
        <end position="74"/>
    </location>
</feature>
<dbReference type="Pfam" id="PF06114">
    <property type="entry name" value="Peptidase_M78"/>
    <property type="match status" value="1"/>
</dbReference>
<dbReference type="SUPFAM" id="SSF47413">
    <property type="entry name" value="lambda repressor-like DNA-binding domains"/>
    <property type="match status" value="1"/>
</dbReference>
<sequence length="370" mass="40777">MCDYRTMVEDSDWTTVGEQIRQARLGAGMSQAELASRVGLDRTMIAKVEAGGRRVDALELIRLATALDVPIDYLLQRRPAVISHRAELLAEDNDTDVARRSQRLDITLSAWLGEVRQMIDAGTLRASAPMRYDGRIESEADARLAARWLRRAHGVGDAPIDTLMEFSERSGQYVLVSDLPGDGASLIEGELAVAVVSVNGDPGRRRATAAHELGHLVLGDEYSSDLGVHMSRADREGLINAFAAELLLPVAAFPIRNPEGNLREEVIRLAARYRTSWSLALRQAEQAGWLDAAMRRKLSQVTPTQAELMDAVGWSPQHDLNAVRVPPGYSHAVMEAWRRDLVTSSRAVELLHGQITRNDLPPRDEADLAL</sequence>
<evidence type="ECO:0000313" key="4">
    <source>
        <dbReference type="Proteomes" id="UP001500307"/>
    </source>
</evidence>
<dbReference type="Gene3D" id="1.10.10.2910">
    <property type="match status" value="1"/>
</dbReference>
<proteinExistence type="inferred from homology"/>
<evidence type="ECO:0000313" key="3">
    <source>
        <dbReference type="EMBL" id="GAA4565645.1"/>
    </source>
</evidence>
<evidence type="ECO:0000259" key="2">
    <source>
        <dbReference type="PROSITE" id="PS50943"/>
    </source>
</evidence>
<evidence type="ECO:0000256" key="1">
    <source>
        <dbReference type="ARBA" id="ARBA00007227"/>
    </source>
</evidence>
<dbReference type="InterPro" id="IPR010982">
    <property type="entry name" value="Lambda_DNA-bd_dom_sf"/>
</dbReference>
<accession>A0ABP8SAU0</accession>
<dbReference type="InterPro" id="IPR001387">
    <property type="entry name" value="Cro/C1-type_HTH"/>
</dbReference>
<dbReference type="PANTHER" id="PTHR43236">
    <property type="entry name" value="ANTITOXIN HIGA1"/>
    <property type="match status" value="1"/>
</dbReference>
<comment type="similarity">
    <text evidence="1">Belongs to the short-chain fatty acyl-CoA assimilation regulator (ScfR) family.</text>
</comment>
<dbReference type="CDD" id="cd00093">
    <property type="entry name" value="HTH_XRE"/>
    <property type="match status" value="1"/>
</dbReference>
<dbReference type="Gene3D" id="1.10.260.40">
    <property type="entry name" value="lambda repressor-like DNA-binding domains"/>
    <property type="match status" value="1"/>
</dbReference>
<dbReference type="Pfam" id="PF01381">
    <property type="entry name" value="HTH_3"/>
    <property type="match status" value="1"/>
</dbReference>
<dbReference type="InterPro" id="IPR052345">
    <property type="entry name" value="Rad_response_metalloprotease"/>
</dbReference>
<comment type="caution">
    <text evidence="3">The sequence shown here is derived from an EMBL/GenBank/DDBJ whole genome shotgun (WGS) entry which is preliminary data.</text>
</comment>
<keyword evidence="4" id="KW-1185">Reference proteome</keyword>
<dbReference type="Proteomes" id="UP001500307">
    <property type="component" value="Unassembled WGS sequence"/>
</dbReference>
<dbReference type="PANTHER" id="PTHR43236:SF1">
    <property type="entry name" value="BLL7220 PROTEIN"/>
    <property type="match status" value="1"/>
</dbReference>